<comment type="caution">
    <text evidence="4">The sequence shown here is derived from an EMBL/GenBank/DDBJ whole genome shotgun (WGS) entry which is preliminary data.</text>
</comment>
<dbReference type="EMBL" id="AJSR01000077">
    <property type="protein sequence ID" value="EKM33867.1"/>
    <property type="molecule type" value="Genomic_DNA"/>
</dbReference>
<feature type="chain" id="PRO_5019286062" evidence="2">
    <location>
        <begin position="19"/>
        <end position="215"/>
    </location>
</feature>
<dbReference type="STRING" id="669.AL538_23200"/>
<dbReference type="NCBIfam" id="NF033908">
    <property type="entry name" value="AcfA_fam_omp"/>
    <property type="match status" value="1"/>
</dbReference>
<accession>A0A454D565</accession>
<name>A0A454D565_VIBHA</name>
<evidence type="ECO:0000313" key="4">
    <source>
        <dbReference type="EMBL" id="EKM33867.1"/>
    </source>
</evidence>
<dbReference type="AlphaFoldDB" id="A0A454D565"/>
<gene>
    <name evidence="4" type="ORF">VCHENC02_0733</name>
</gene>
<feature type="domain" description="Outer membrane protein beta-barrel" evidence="3">
    <location>
        <begin position="6"/>
        <end position="215"/>
    </location>
</feature>
<dbReference type="NCBIfam" id="TIGR01414">
    <property type="entry name" value="autotrans_barl"/>
    <property type="match status" value="1"/>
</dbReference>
<reference evidence="4 5" key="1">
    <citation type="submission" date="2012-10" db="EMBL/GenBank/DDBJ databases">
        <title>Genome sequence of Vibrio Cholerae HENC-02.</title>
        <authorList>
            <person name="Eppinger M."/>
            <person name="Hasan N.A."/>
            <person name="Sengamalay N."/>
            <person name="Hine E."/>
            <person name="Su Q."/>
            <person name="Daugherty S.C."/>
            <person name="Young S."/>
            <person name="Sadzewicz L."/>
            <person name="Tallon L."/>
            <person name="Cebula T.A."/>
            <person name="Ravel J."/>
            <person name="Colwell R.R."/>
        </authorList>
    </citation>
    <scope>NUCLEOTIDE SEQUENCE [LARGE SCALE GENOMIC DNA]</scope>
    <source>
        <strain evidence="4 5">HENC-02</strain>
    </source>
</reference>
<dbReference type="InterPro" id="IPR027385">
    <property type="entry name" value="Beta-barrel_OMP"/>
</dbReference>
<dbReference type="Pfam" id="PF13505">
    <property type="entry name" value="OMP_b-brl"/>
    <property type="match status" value="1"/>
</dbReference>
<dbReference type="InterPro" id="IPR011250">
    <property type="entry name" value="OMP/PagP_B-barrel"/>
</dbReference>
<organism evidence="4 5">
    <name type="scientific">Vibrio harveyi</name>
    <name type="common">Beneckea harveyi</name>
    <dbReference type="NCBI Taxonomy" id="669"/>
    <lineage>
        <taxon>Bacteria</taxon>
        <taxon>Pseudomonadati</taxon>
        <taxon>Pseudomonadota</taxon>
        <taxon>Gammaproteobacteria</taxon>
        <taxon>Vibrionales</taxon>
        <taxon>Vibrionaceae</taxon>
        <taxon>Vibrio</taxon>
    </lineage>
</organism>
<dbReference type="GO" id="GO:0019867">
    <property type="term" value="C:outer membrane"/>
    <property type="evidence" value="ECO:0007669"/>
    <property type="project" value="InterPro"/>
</dbReference>
<dbReference type="InterPro" id="IPR006315">
    <property type="entry name" value="OM_autotransptr_brl_dom"/>
</dbReference>
<evidence type="ECO:0000313" key="5">
    <source>
        <dbReference type="Proteomes" id="UP000008367"/>
    </source>
</evidence>
<protein>
    <submittedName>
        <fullName evidence="4">Outer membrane autotransporter barrel domain protein</fullName>
    </submittedName>
</protein>
<dbReference type="Gene3D" id="2.40.160.20">
    <property type="match status" value="1"/>
</dbReference>
<proteinExistence type="predicted"/>
<evidence type="ECO:0000259" key="3">
    <source>
        <dbReference type="Pfam" id="PF13505"/>
    </source>
</evidence>
<dbReference type="Proteomes" id="UP000008367">
    <property type="component" value="Unassembled WGS sequence"/>
</dbReference>
<keyword evidence="1 2" id="KW-0732">Signal</keyword>
<evidence type="ECO:0000256" key="2">
    <source>
        <dbReference type="SAM" id="SignalP"/>
    </source>
</evidence>
<sequence length="215" mass="23908">MKKTVLTILAASSFSVAAAPYVGLEYGFGTTDHDFEPSFQADGVNLNPELEDGIFGGFIGYSINDSWAVELGYNQFDLDDGRSKNLGIVDIKGQKYHHEMDWDASIKAKQITLAPVFSYALNEKWTTKVKAGLTYTQYESKASKSEEHELVMNNDVEMNNTLFHRSEKNNELGAMLSIGAEYKIFPQLTIGANAKYQLDSYANTASINVGSTYYF</sequence>
<dbReference type="SUPFAM" id="SSF56925">
    <property type="entry name" value="OMPA-like"/>
    <property type="match status" value="1"/>
</dbReference>
<feature type="signal peptide" evidence="2">
    <location>
        <begin position="1"/>
        <end position="18"/>
    </location>
</feature>
<evidence type="ECO:0000256" key="1">
    <source>
        <dbReference type="ARBA" id="ARBA00022729"/>
    </source>
</evidence>